<dbReference type="PANTHER" id="PTHR10539">
    <property type="entry name" value="26S PROTEASOME NON-ATPASE REGULATORY SUBUNIT 13"/>
    <property type="match status" value="1"/>
</dbReference>
<dbReference type="SMART" id="SM00088">
    <property type="entry name" value="PINT"/>
    <property type="match status" value="1"/>
</dbReference>
<reference evidence="5 6" key="1">
    <citation type="journal article" date="2009" name="Nature">
        <title>Evolution of pathogenicity and sexual reproduction in eight Candida genomes.</title>
        <authorList>
            <person name="Butler G."/>
            <person name="Rasmussen M.D."/>
            <person name="Lin M.F."/>
            <person name="Santos M.A."/>
            <person name="Sakthikumar S."/>
            <person name="Munro C.A."/>
            <person name="Rheinbay E."/>
            <person name="Grabherr M."/>
            <person name="Forche A."/>
            <person name="Reedy J.L."/>
            <person name="Agrafioti I."/>
            <person name="Arnaud M.B."/>
            <person name="Bates S."/>
            <person name="Brown A.J."/>
            <person name="Brunke S."/>
            <person name="Costanzo M.C."/>
            <person name="Fitzpatrick D.A."/>
            <person name="de Groot P.W."/>
            <person name="Harris D."/>
            <person name="Hoyer L.L."/>
            <person name="Hube B."/>
            <person name="Klis F.M."/>
            <person name="Kodira C."/>
            <person name="Lennard N."/>
            <person name="Logue M.E."/>
            <person name="Martin R."/>
            <person name="Neiman A.M."/>
            <person name="Nikolaou E."/>
            <person name="Quail M.A."/>
            <person name="Quinn J."/>
            <person name="Santos M.C."/>
            <person name="Schmitzberger F.F."/>
            <person name="Sherlock G."/>
            <person name="Shah P."/>
            <person name="Silverstein K.A."/>
            <person name="Skrzypek M.S."/>
            <person name="Soll D."/>
            <person name="Staggs R."/>
            <person name="Stansfield I."/>
            <person name="Stumpf M.P."/>
            <person name="Sudbery P.E."/>
            <person name="Srikantha T."/>
            <person name="Zeng Q."/>
            <person name="Berman J."/>
            <person name="Berriman M."/>
            <person name="Heitman J."/>
            <person name="Gow N.A."/>
            <person name="Lorenz M.C."/>
            <person name="Birren B.W."/>
            <person name="Kellis M."/>
            <person name="Cuomo C.A."/>
        </authorList>
    </citation>
    <scope>NUCLEOTIDE SEQUENCE [LARGE SCALE GENOMIC DNA]</scope>
    <source>
        <strain evidence="5 6">WO-1</strain>
    </source>
</reference>
<evidence type="ECO:0000313" key="5">
    <source>
        <dbReference type="EMBL" id="EEQ45576.1"/>
    </source>
</evidence>
<dbReference type="InterPro" id="IPR035298">
    <property type="entry name" value="PSMD13"/>
</dbReference>
<gene>
    <name evidence="5" type="ORF">CAWG_03905</name>
</gene>
<dbReference type="GO" id="GO:0005829">
    <property type="term" value="C:cytosol"/>
    <property type="evidence" value="ECO:0007669"/>
    <property type="project" value="TreeGrafter"/>
</dbReference>
<dbReference type="GO" id="GO:0006511">
    <property type="term" value="P:ubiquitin-dependent protein catabolic process"/>
    <property type="evidence" value="ECO:0007669"/>
    <property type="project" value="TreeGrafter"/>
</dbReference>
<dbReference type="EMBL" id="CH672350">
    <property type="protein sequence ID" value="EEQ45576.1"/>
    <property type="molecule type" value="Genomic_DNA"/>
</dbReference>
<protein>
    <recommendedName>
        <fullName evidence="4">PCI domain-containing protein</fullName>
    </recommendedName>
</protein>
<evidence type="ECO:0000256" key="3">
    <source>
        <dbReference type="SAM" id="MobiDB-lite"/>
    </source>
</evidence>
<dbReference type="GO" id="GO:0008541">
    <property type="term" value="C:proteasome regulatory particle, lid subcomplex"/>
    <property type="evidence" value="ECO:0007669"/>
    <property type="project" value="TreeGrafter"/>
</dbReference>
<feature type="domain" description="PCI" evidence="4">
    <location>
        <begin position="217"/>
        <end position="389"/>
    </location>
</feature>
<dbReference type="OrthoDB" id="1093at2759"/>
<dbReference type="Pfam" id="PF01399">
    <property type="entry name" value="PCI"/>
    <property type="match status" value="1"/>
</dbReference>
<dbReference type="InterPro" id="IPR036390">
    <property type="entry name" value="WH_DNA-bd_sf"/>
</dbReference>
<evidence type="ECO:0000259" key="4">
    <source>
        <dbReference type="PROSITE" id="PS50250"/>
    </source>
</evidence>
<dbReference type="SUPFAM" id="SSF46785">
    <property type="entry name" value="Winged helix' DNA-binding domain"/>
    <property type="match status" value="1"/>
</dbReference>
<evidence type="ECO:0000313" key="6">
    <source>
        <dbReference type="Proteomes" id="UP000001429"/>
    </source>
</evidence>
<keyword evidence="6" id="KW-1185">Reference proteome</keyword>
<organism evidence="5 6">
    <name type="scientific">Candida albicans (strain WO-1)</name>
    <name type="common">Yeast</name>
    <dbReference type="NCBI Taxonomy" id="294748"/>
    <lineage>
        <taxon>Eukaryota</taxon>
        <taxon>Fungi</taxon>
        <taxon>Dikarya</taxon>
        <taxon>Ascomycota</taxon>
        <taxon>Saccharomycotina</taxon>
        <taxon>Pichiomycetes</taxon>
        <taxon>Debaryomycetaceae</taxon>
        <taxon>Candida/Lodderomyces clade</taxon>
        <taxon>Candida</taxon>
    </lineage>
</organism>
<feature type="region of interest" description="Disordered" evidence="3">
    <location>
        <begin position="127"/>
        <end position="147"/>
    </location>
</feature>
<sequence length="418" mass="48833">MDIDTEVSTVLATIRSESDNSELNNIIYQLEDFYERKLWHQLTQVLDQIYYPIDPTNTTTSSLIITSNLKNRLYNLFIKQFQLKLNPIKVVDYLLESFENDPKETLSTLLTLKKDFINDLKRSHNYRVTDDDDDDNEEEEEENQDEELKQLIQDDEAVIYVKLQIARYYLKLHQLNKAEDILIDVAPKFESLNNNLNSKINSAYYLEKTEHAKILNNYNDYYSNGLLYLSSVTNLTDEEKNKLRYELCIAALLGDKIYNFGELILHDIFQEISQPSSSTTSSQYNWLYQLIINLNAGNVDNFNHWLSIAIKKAPILEQHQIFLKEKLTIMALLELVSADKKLSFDIISEKTNTPIDQVELIIIKTMSLHLIEGYINQDQQYVVVSWIQPRILNLDQVKNLIQNVEHLSKNISLVCKNF</sequence>
<keyword evidence="2" id="KW-0647">Proteasome</keyword>
<evidence type="ECO:0000256" key="2">
    <source>
        <dbReference type="ARBA" id="ARBA00022942"/>
    </source>
</evidence>
<accession>C4YJ92</accession>
<name>C4YJ92_CANAW</name>
<dbReference type="OMA" id="ANKRTIT"/>
<dbReference type="HOGENOM" id="CLU_042989_0_0_1"/>
<dbReference type="InterPro" id="IPR000717">
    <property type="entry name" value="PCI_dom"/>
</dbReference>
<dbReference type="GO" id="GO:0005634">
    <property type="term" value="C:nucleus"/>
    <property type="evidence" value="ECO:0007669"/>
    <property type="project" value="TreeGrafter"/>
</dbReference>
<proteinExistence type="inferred from homology"/>
<evidence type="ECO:0000256" key="1">
    <source>
        <dbReference type="ARBA" id="ARBA00006207"/>
    </source>
</evidence>
<dbReference type="InterPro" id="IPR054179">
    <property type="entry name" value="PSD13_N"/>
</dbReference>
<dbReference type="GO" id="GO:0005198">
    <property type="term" value="F:structural molecule activity"/>
    <property type="evidence" value="ECO:0007669"/>
    <property type="project" value="TreeGrafter"/>
</dbReference>
<comment type="similarity">
    <text evidence="1">Belongs to the proteasome subunit S11 family.</text>
</comment>
<feature type="compositionally biased region" description="Acidic residues" evidence="3">
    <location>
        <begin position="130"/>
        <end position="145"/>
    </location>
</feature>
<dbReference type="Pfam" id="PF22037">
    <property type="entry name" value="PSD13_N"/>
    <property type="match status" value="1"/>
</dbReference>
<dbReference type="PANTHER" id="PTHR10539:SF0">
    <property type="entry name" value="26S PROTEASOME NON-ATPASE REGULATORY SUBUNIT 13"/>
    <property type="match status" value="1"/>
</dbReference>
<dbReference type="PROSITE" id="PS50250">
    <property type="entry name" value="PCI"/>
    <property type="match status" value="1"/>
</dbReference>
<dbReference type="PaxDb" id="5476-C4YJ92"/>
<dbReference type="AlphaFoldDB" id="C4YJ92"/>
<dbReference type="Proteomes" id="UP000001429">
    <property type="component" value="Chromosome 2"/>
</dbReference>
<dbReference type="VEuPathDB" id="FungiDB:CAWG_03905"/>